<gene>
    <name evidence="10" type="ORF">BP6252_04991</name>
</gene>
<dbReference type="InterPro" id="IPR003663">
    <property type="entry name" value="Sugar/inositol_transpt"/>
</dbReference>
<organism evidence="10 11">
    <name type="scientific">Coleophoma cylindrospora</name>
    <dbReference type="NCBI Taxonomy" id="1849047"/>
    <lineage>
        <taxon>Eukaryota</taxon>
        <taxon>Fungi</taxon>
        <taxon>Dikarya</taxon>
        <taxon>Ascomycota</taxon>
        <taxon>Pezizomycotina</taxon>
        <taxon>Leotiomycetes</taxon>
        <taxon>Helotiales</taxon>
        <taxon>Dermateaceae</taxon>
        <taxon>Coleophoma</taxon>
    </lineage>
</organism>
<dbReference type="InterPro" id="IPR005829">
    <property type="entry name" value="Sugar_transporter_CS"/>
</dbReference>
<evidence type="ECO:0000256" key="6">
    <source>
        <dbReference type="ARBA" id="ARBA00023136"/>
    </source>
</evidence>
<keyword evidence="5 8" id="KW-1133">Transmembrane helix</keyword>
<evidence type="ECO:0000256" key="3">
    <source>
        <dbReference type="ARBA" id="ARBA00022448"/>
    </source>
</evidence>
<dbReference type="Gene3D" id="1.20.1250.20">
    <property type="entry name" value="MFS general substrate transporter like domains"/>
    <property type="match status" value="1"/>
</dbReference>
<dbReference type="EMBL" id="PDLM01000005">
    <property type="protein sequence ID" value="RDW76938.1"/>
    <property type="molecule type" value="Genomic_DNA"/>
</dbReference>
<dbReference type="PANTHER" id="PTHR48022">
    <property type="entry name" value="PLASTIDIC GLUCOSE TRANSPORTER 4"/>
    <property type="match status" value="1"/>
</dbReference>
<evidence type="ECO:0000313" key="10">
    <source>
        <dbReference type="EMBL" id="RDW76938.1"/>
    </source>
</evidence>
<dbReference type="InterPro" id="IPR020846">
    <property type="entry name" value="MFS_dom"/>
</dbReference>
<comment type="caution">
    <text evidence="10">The sequence shown here is derived from an EMBL/GenBank/DDBJ whole genome shotgun (WGS) entry which is preliminary data.</text>
</comment>
<evidence type="ECO:0000256" key="5">
    <source>
        <dbReference type="ARBA" id="ARBA00022989"/>
    </source>
</evidence>
<accession>A0A3D8RSJ5</accession>
<dbReference type="InterPro" id="IPR050360">
    <property type="entry name" value="MFS_Sugar_Transporters"/>
</dbReference>
<dbReference type="OrthoDB" id="6133115at2759"/>
<dbReference type="InterPro" id="IPR036259">
    <property type="entry name" value="MFS_trans_sf"/>
</dbReference>
<evidence type="ECO:0000256" key="7">
    <source>
        <dbReference type="RuleBase" id="RU003346"/>
    </source>
</evidence>
<feature type="transmembrane region" description="Helical" evidence="8">
    <location>
        <begin position="54"/>
        <end position="74"/>
    </location>
</feature>
<evidence type="ECO:0000256" key="8">
    <source>
        <dbReference type="SAM" id="Phobius"/>
    </source>
</evidence>
<dbReference type="Pfam" id="PF00083">
    <property type="entry name" value="Sugar_tr"/>
    <property type="match status" value="1"/>
</dbReference>
<keyword evidence="6 8" id="KW-0472">Membrane</keyword>
<keyword evidence="3 7" id="KW-0813">Transport</keyword>
<dbReference type="PRINTS" id="PR00171">
    <property type="entry name" value="SUGRTRNSPORT"/>
</dbReference>
<comment type="similarity">
    <text evidence="2 7">Belongs to the major facilitator superfamily. Sugar transporter (TC 2.A.1.1) family.</text>
</comment>
<feature type="transmembrane region" description="Helical" evidence="8">
    <location>
        <begin position="12"/>
        <end position="34"/>
    </location>
</feature>
<evidence type="ECO:0000256" key="4">
    <source>
        <dbReference type="ARBA" id="ARBA00022692"/>
    </source>
</evidence>
<feature type="transmembrane region" description="Helical" evidence="8">
    <location>
        <begin position="143"/>
        <end position="161"/>
    </location>
</feature>
<keyword evidence="4 8" id="KW-0812">Transmembrane</keyword>
<name>A0A3D8RSJ5_9HELO</name>
<feature type="transmembrane region" description="Helical" evidence="8">
    <location>
        <begin position="86"/>
        <end position="104"/>
    </location>
</feature>
<dbReference type="PROSITE" id="PS00217">
    <property type="entry name" value="SUGAR_TRANSPORT_2"/>
    <property type="match status" value="1"/>
</dbReference>
<dbReference type="SUPFAM" id="SSF103473">
    <property type="entry name" value="MFS general substrate transporter"/>
    <property type="match status" value="1"/>
</dbReference>
<dbReference type="AlphaFoldDB" id="A0A3D8RSJ5"/>
<feature type="transmembrane region" description="Helical" evidence="8">
    <location>
        <begin position="339"/>
        <end position="362"/>
    </location>
</feature>
<keyword evidence="11" id="KW-1185">Reference proteome</keyword>
<dbReference type="InterPro" id="IPR005828">
    <property type="entry name" value="MFS_sugar_transport-like"/>
</dbReference>
<evidence type="ECO:0000313" key="11">
    <source>
        <dbReference type="Proteomes" id="UP000256645"/>
    </source>
</evidence>
<dbReference type="PANTHER" id="PTHR48022:SF28">
    <property type="entry name" value="MAJOR FACILITATOR SUPERFAMILY (MFS) PROFILE DOMAIN-CONTAINING PROTEIN-RELATED"/>
    <property type="match status" value="1"/>
</dbReference>
<dbReference type="NCBIfam" id="TIGR00879">
    <property type="entry name" value="SP"/>
    <property type="match status" value="1"/>
</dbReference>
<reference evidence="10 11" key="1">
    <citation type="journal article" date="2018" name="IMA Fungus">
        <title>IMA Genome-F 9: Draft genome sequence of Annulohypoxylon stygium, Aspergillus mulundensis, Berkeleyomyces basicola (syn. Thielaviopsis basicola), Ceratocystis smalleyi, two Cercospora beticola strains, Coleophoma cylindrospora, Fusarium fracticaudum, Phialophora cf. hyalina, and Morchella septimelata.</title>
        <authorList>
            <person name="Wingfield B.D."/>
            <person name="Bills G.F."/>
            <person name="Dong Y."/>
            <person name="Huang W."/>
            <person name="Nel W.J."/>
            <person name="Swalarsk-Parry B.S."/>
            <person name="Vaghefi N."/>
            <person name="Wilken P.M."/>
            <person name="An Z."/>
            <person name="de Beer Z.W."/>
            <person name="De Vos L."/>
            <person name="Chen L."/>
            <person name="Duong T.A."/>
            <person name="Gao Y."/>
            <person name="Hammerbacher A."/>
            <person name="Kikkert J.R."/>
            <person name="Li Y."/>
            <person name="Li H."/>
            <person name="Li K."/>
            <person name="Li Q."/>
            <person name="Liu X."/>
            <person name="Ma X."/>
            <person name="Naidoo K."/>
            <person name="Pethybridge S.J."/>
            <person name="Sun J."/>
            <person name="Steenkamp E.T."/>
            <person name="van der Nest M.A."/>
            <person name="van Wyk S."/>
            <person name="Wingfield M.J."/>
            <person name="Xiong C."/>
            <person name="Yue Q."/>
            <person name="Zhang X."/>
        </authorList>
    </citation>
    <scope>NUCLEOTIDE SEQUENCE [LARGE SCALE GENOMIC DNA]</scope>
    <source>
        <strain evidence="10 11">BP6252</strain>
    </source>
</reference>
<feature type="transmembrane region" description="Helical" evidence="8">
    <location>
        <begin position="267"/>
        <end position="288"/>
    </location>
</feature>
<evidence type="ECO:0000256" key="1">
    <source>
        <dbReference type="ARBA" id="ARBA00004141"/>
    </source>
</evidence>
<evidence type="ECO:0000256" key="2">
    <source>
        <dbReference type="ARBA" id="ARBA00010992"/>
    </source>
</evidence>
<dbReference type="GO" id="GO:0016020">
    <property type="term" value="C:membrane"/>
    <property type="evidence" value="ECO:0007669"/>
    <property type="project" value="UniProtKB-SubCell"/>
</dbReference>
<sequence>MMRQTTVGGNTLLTLITISSGSCYLLFGYDQGVLGGLVSQPSFLNAIGNPNSTYLGTIVALYNIGCLVGCLISAVYGDRLGRKRSIIWGCLIMVVGAVIQASTYGAGQLIAGRLISGVGNGMNTSTIPVYVSETAQSNRRGRAIAIQLSVVIFGTVIAYWLDYGTIKNLTGEIIWRFPIAFQIVFALITLFSMPFLPDTPRWLYAHGRQAEALDVLSRLMSCPVDDPQVLRIEEEMKEALNIEKETTSFKWMEIIHDKSDLKNTRRLVLCFMIQLMQQFTGINVIAFYGKSTCVTIVLESNLGYSRSSSSFIAGFIQIAFWFGTFPPMIMVDKYGRRPVLLWGSVALTTTMVIFTIGLAINTTASNQLALAMLFCYEISFGMSWDSLPWLIAPEITPLHLRHVGAAVGPFSEWLWTFVIAQITPVAIANSGWKFYILFCIMNALCFPFVYFFIPETKGKSLEEIDYIFASAEAKERLHRQFGVATLTPNTNSEQASKVDDIEHVEMGGS</sequence>
<dbReference type="GO" id="GO:0005351">
    <property type="term" value="F:carbohydrate:proton symporter activity"/>
    <property type="evidence" value="ECO:0007669"/>
    <property type="project" value="TreeGrafter"/>
</dbReference>
<proteinExistence type="inferred from homology"/>
<dbReference type="FunFam" id="1.20.1250.20:FF:000134">
    <property type="entry name" value="MFS sugar transporter protein"/>
    <property type="match status" value="1"/>
</dbReference>
<feature type="domain" description="Major facilitator superfamily (MFS) profile" evidence="9">
    <location>
        <begin position="16"/>
        <end position="457"/>
    </location>
</feature>
<protein>
    <recommendedName>
        <fullName evidence="9">Major facilitator superfamily (MFS) profile domain-containing protein</fullName>
    </recommendedName>
</protein>
<evidence type="ECO:0000259" key="9">
    <source>
        <dbReference type="PROSITE" id="PS50850"/>
    </source>
</evidence>
<dbReference type="PROSITE" id="PS50850">
    <property type="entry name" value="MFS"/>
    <property type="match status" value="1"/>
</dbReference>
<feature type="transmembrane region" description="Helical" evidence="8">
    <location>
        <begin position="173"/>
        <end position="196"/>
    </location>
</feature>
<feature type="transmembrane region" description="Helical" evidence="8">
    <location>
        <begin position="110"/>
        <end position="131"/>
    </location>
</feature>
<comment type="subcellular location">
    <subcellularLocation>
        <location evidence="1">Membrane</location>
        <topology evidence="1">Multi-pass membrane protein</topology>
    </subcellularLocation>
</comment>
<feature type="transmembrane region" description="Helical" evidence="8">
    <location>
        <begin position="308"/>
        <end position="327"/>
    </location>
</feature>
<dbReference type="PROSITE" id="PS51257">
    <property type="entry name" value="PROKAR_LIPOPROTEIN"/>
    <property type="match status" value="1"/>
</dbReference>
<dbReference type="Proteomes" id="UP000256645">
    <property type="component" value="Unassembled WGS sequence"/>
</dbReference>
<feature type="transmembrane region" description="Helical" evidence="8">
    <location>
        <begin position="434"/>
        <end position="453"/>
    </location>
</feature>